<dbReference type="PROSITE" id="PS50092">
    <property type="entry name" value="TSP1"/>
    <property type="match status" value="1"/>
</dbReference>
<evidence type="ECO:0000313" key="9">
    <source>
        <dbReference type="Proteomes" id="UP000030661"/>
    </source>
</evidence>
<dbReference type="InterPro" id="IPR036383">
    <property type="entry name" value="TSP1_rpt_sf"/>
</dbReference>
<sequence length="519" mass="56311">MKLRYILMAVCCMMVVSGLVTPAHTQIISGKDWTHQPGEGIEVELLGAGMGSKYGVEHNPVTLTIANPENVVSIIAQVVAIETTAGQPPRVTFSSPQESFTLTTPSGTTTEDERYYEAVFKPTNRITAQVLDIGFSPHSYTPRAFYLYVFRQTGVSQFVTGALIHESVYAKSLTPWASDPYTAVFPIPTASSPRDIQVSFVISDLQSDCRIVDIEAEAGEIRHQETFSYSYLNDQPAVVTNEALVVTRTLRNVPGEVQQVTMKVISPWDQARLCEADGDGKKNDCGDSVTISGFNVVVLGKRVDCVVSEWGAWSECSAACGGGVQTLTREIVVFPEHGGAECPALSESQACNEQKCEEDVSITKMQKTEDSDWTTDPLSVTWGEAISYMLTITNTFETAVDLMIGDALSSLVEYVGGLTATVDGTDVTLIGDIFEGWGFSGLGADETLSITFDVVVKDKDSVAAGSRIENTAWIYIDGDTEKHVSKPVISNVVPEPATMFLFGIGLFGGLALLRRRRNR</sequence>
<keyword evidence="2" id="KW-1015">Disulfide bond</keyword>
<evidence type="ECO:0000313" key="8">
    <source>
        <dbReference type="EMBL" id="GAK57196.1"/>
    </source>
</evidence>
<feature type="domain" description="Spondin-like TSP1" evidence="7">
    <location>
        <begin position="305"/>
        <end position="356"/>
    </location>
</feature>
<evidence type="ECO:0000256" key="1">
    <source>
        <dbReference type="ARBA" id="ARBA00022729"/>
    </source>
</evidence>
<dbReference type="NCBIfam" id="TIGR02595">
    <property type="entry name" value="PEP_CTERM"/>
    <property type="match status" value="1"/>
</dbReference>
<dbReference type="InterPro" id="IPR000884">
    <property type="entry name" value="TSP1_rpt"/>
</dbReference>
<dbReference type="PANTHER" id="PTHR20920:SF5">
    <property type="entry name" value="SMB DOMAIN-CONTAINING PROTEIN"/>
    <property type="match status" value="1"/>
</dbReference>
<dbReference type="Pfam" id="PF07589">
    <property type="entry name" value="PEP-CTERM"/>
    <property type="match status" value="1"/>
</dbReference>
<evidence type="ECO:0000256" key="4">
    <source>
        <dbReference type="SAM" id="Phobius"/>
    </source>
</evidence>
<keyword evidence="3" id="KW-0325">Glycoprotein</keyword>
<evidence type="ECO:0000256" key="3">
    <source>
        <dbReference type="ARBA" id="ARBA00023180"/>
    </source>
</evidence>
<dbReference type="InterPro" id="IPR044004">
    <property type="entry name" value="TSP1_spondin_dom"/>
</dbReference>
<dbReference type="Proteomes" id="UP000030661">
    <property type="component" value="Unassembled WGS sequence"/>
</dbReference>
<dbReference type="PANTHER" id="PTHR20920">
    <property type="entry name" value="RPE-SPONDIN"/>
    <property type="match status" value="1"/>
</dbReference>
<protein>
    <recommendedName>
        <fullName evidence="10">PEP-CTERM protein-sorting domain-containing protein</fullName>
    </recommendedName>
</protein>
<dbReference type="EMBL" id="DF820465">
    <property type="protein sequence ID" value="GAK57196.1"/>
    <property type="molecule type" value="Genomic_DNA"/>
</dbReference>
<keyword evidence="9" id="KW-1185">Reference proteome</keyword>
<keyword evidence="4" id="KW-1133">Transmembrane helix</keyword>
<reference evidence="8" key="1">
    <citation type="journal article" date="2015" name="PeerJ">
        <title>First genomic representation of candidate bacterial phylum KSB3 points to enhanced environmental sensing as a trigger of wastewater bulking.</title>
        <authorList>
            <person name="Sekiguchi Y."/>
            <person name="Ohashi A."/>
            <person name="Parks D.H."/>
            <person name="Yamauchi T."/>
            <person name="Tyson G.W."/>
            <person name="Hugenholtz P."/>
        </authorList>
    </citation>
    <scope>NUCLEOTIDE SEQUENCE [LARGE SCALE GENOMIC DNA]</scope>
</reference>
<dbReference type="SMART" id="SM00209">
    <property type="entry name" value="TSP1"/>
    <property type="match status" value="1"/>
</dbReference>
<evidence type="ECO:0000259" key="7">
    <source>
        <dbReference type="Pfam" id="PF19028"/>
    </source>
</evidence>
<dbReference type="Gene3D" id="2.20.100.10">
    <property type="entry name" value="Thrombospondin type-1 (TSP1) repeat"/>
    <property type="match status" value="1"/>
</dbReference>
<dbReference type="FunFam" id="2.20.100.10:FF:000031">
    <property type="entry name" value="Thrombospondin type 1 domain containing 7A"/>
    <property type="match status" value="1"/>
</dbReference>
<dbReference type="SUPFAM" id="SSF82895">
    <property type="entry name" value="TSP-1 type 1 repeat"/>
    <property type="match status" value="1"/>
</dbReference>
<keyword evidence="1 5" id="KW-0732">Signal</keyword>
<dbReference type="AlphaFoldDB" id="A0A081BXZ1"/>
<keyword evidence="4" id="KW-0472">Membrane</keyword>
<dbReference type="Pfam" id="PF19028">
    <property type="entry name" value="TSP1_spondin"/>
    <property type="match status" value="1"/>
</dbReference>
<evidence type="ECO:0000256" key="2">
    <source>
        <dbReference type="ARBA" id="ARBA00023157"/>
    </source>
</evidence>
<name>A0A081BXZ1_VECG1</name>
<dbReference type="HOGENOM" id="CLU_524466_0_0_0"/>
<feature type="domain" description="Ice-binding protein C-terminal" evidence="6">
    <location>
        <begin position="493"/>
        <end position="515"/>
    </location>
</feature>
<evidence type="ECO:0000259" key="6">
    <source>
        <dbReference type="Pfam" id="PF07589"/>
    </source>
</evidence>
<proteinExistence type="predicted"/>
<gene>
    <name evidence="8" type="ORF">U27_04161</name>
</gene>
<dbReference type="InterPro" id="IPR039942">
    <property type="entry name" value="SBSPO"/>
</dbReference>
<feature type="signal peptide" evidence="5">
    <location>
        <begin position="1"/>
        <end position="22"/>
    </location>
</feature>
<evidence type="ECO:0000256" key="5">
    <source>
        <dbReference type="SAM" id="SignalP"/>
    </source>
</evidence>
<evidence type="ECO:0008006" key="10">
    <source>
        <dbReference type="Google" id="ProtNLM"/>
    </source>
</evidence>
<feature type="transmembrane region" description="Helical" evidence="4">
    <location>
        <begin position="496"/>
        <end position="513"/>
    </location>
</feature>
<organism evidence="8">
    <name type="scientific">Vecturithrix granuli</name>
    <dbReference type="NCBI Taxonomy" id="1499967"/>
    <lineage>
        <taxon>Bacteria</taxon>
        <taxon>Candidatus Moduliflexota</taxon>
        <taxon>Candidatus Vecturitrichia</taxon>
        <taxon>Candidatus Vecturitrichales</taxon>
        <taxon>Candidatus Vecturitrichaceae</taxon>
        <taxon>Candidatus Vecturithrix</taxon>
    </lineage>
</organism>
<dbReference type="STRING" id="1499967.U27_04161"/>
<dbReference type="InterPro" id="IPR013424">
    <property type="entry name" value="Ice-binding_C"/>
</dbReference>
<feature type="chain" id="PRO_5001755451" description="PEP-CTERM protein-sorting domain-containing protein" evidence="5">
    <location>
        <begin position="23"/>
        <end position="519"/>
    </location>
</feature>
<accession>A0A081BXZ1</accession>
<keyword evidence="4" id="KW-0812">Transmembrane</keyword>